<reference evidence="1" key="1">
    <citation type="submission" date="2020-03" db="EMBL/GenBank/DDBJ databases">
        <title>Castanea mollissima Vanexum genome sequencing.</title>
        <authorList>
            <person name="Staton M."/>
        </authorList>
    </citation>
    <scope>NUCLEOTIDE SEQUENCE</scope>
    <source>
        <tissue evidence="1">Leaf</tissue>
    </source>
</reference>
<sequence length="69" mass="7766">MDRSSYYLLVLAVAALLLQCELGNSFLILPISFINFLHQVQSSPKSWQRFGHMDEVTCGGNAIKFYAVL</sequence>
<dbReference type="AlphaFoldDB" id="A0A8J4QA48"/>
<gene>
    <name evidence="1" type="ORF">CMV_024841</name>
</gene>
<evidence type="ECO:0000313" key="2">
    <source>
        <dbReference type="Proteomes" id="UP000737018"/>
    </source>
</evidence>
<accession>A0A8J4QA48</accession>
<dbReference type="EMBL" id="JRKL02006214">
    <property type="protein sequence ID" value="KAF3949275.1"/>
    <property type="molecule type" value="Genomic_DNA"/>
</dbReference>
<organism evidence="1 2">
    <name type="scientific">Castanea mollissima</name>
    <name type="common">Chinese chestnut</name>
    <dbReference type="NCBI Taxonomy" id="60419"/>
    <lineage>
        <taxon>Eukaryota</taxon>
        <taxon>Viridiplantae</taxon>
        <taxon>Streptophyta</taxon>
        <taxon>Embryophyta</taxon>
        <taxon>Tracheophyta</taxon>
        <taxon>Spermatophyta</taxon>
        <taxon>Magnoliopsida</taxon>
        <taxon>eudicotyledons</taxon>
        <taxon>Gunneridae</taxon>
        <taxon>Pentapetalae</taxon>
        <taxon>rosids</taxon>
        <taxon>fabids</taxon>
        <taxon>Fagales</taxon>
        <taxon>Fagaceae</taxon>
        <taxon>Castanea</taxon>
    </lineage>
</organism>
<comment type="caution">
    <text evidence="1">The sequence shown here is derived from an EMBL/GenBank/DDBJ whole genome shotgun (WGS) entry which is preliminary data.</text>
</comment>
<protein>
    <submittedName>
        <fullName evidence="1">Uncharacterized protein</fullName>
    </submittedName>
</protein>
<proteinExistence type="predicted"/>
<dbReference type="OrthoDB" id="1751920at2759"/>
<name>A0A8J4QA48_9ROSI</name>
<dbReference type="Proteomes" id="UP000737018">
    <property type="component" value="Unassembled WGS sequence"/>
</dbReference>
<keyword evidence="2" id="KW-1185">Reference proteome</keyword>
<evidence type="ECO:0000313" key="1">
    <source>
        <dbReference type="EMBL" id="KAF3949275.1"/>
    </source>
</evidence>